<evidence type="ECO:0000256" key="4">
    <source>
        <dbReference type="ARBA" id="ARBA00022737"/>
    </source>
</evidence>
<dbReference type="Gene3D" id="3.30.300.30">
    <property type="match status" value="5"/>
</dbReference>
<dbReference type="InterPro" id="IPR025110">
    <property type="entry name" value="AMP-bd_C"/>
</dbReference>
<sequence>MNIRVMPTIHHLFETQVKAGPDSPALSCGSALLSYRELNEAANRLAHYMRRLPEFEQGGLVLLCLDRSEETVIGLLAILKAGGAYVPVSPSYPKGRIDYILEDTGASVVITNQRHQGRFKGKVISVDCPEMQRALLNEKVDNPHGEVRGTDLAYVIYTSGTTGKPKGVMIEHDAYVATIRAVQDLYFSGKGPLSTYSLTNDTFDIFGLEYGLPLLSGGRVEIGDSSVRAIDGSEWDFIQMTPSLCYLQIDNLTNMENTLLLVGGESLKKDLLEKILEKGIRLVNVYGPTETTIWSTSKLYSDAGVNPERRNLIGKAFQGEGVYVLDDGLEEVGEGELYITGMGLARGYLNQKELTAERFINHPRLGRMYRTGDRVKRLPDGELEYIGRVDFQVKIRGFRIECGEVEAALVEQEGIERAVVVPKENRGQPYLAAYYTRFKGKEEATLENWTEVFDQEYKEMEGEAFDLWKSSYTGKAIPREEMEEWVSQTAIRIKELNPKVVLELGGGNGLLLFRCIDACDRYYSSDISRKALESTERLAQEKGVEDKVEIFCSDALNVPLDRLSKKPDTVILNSVIQYFPHLDYFESVFSRLVDYLDGEATLFLGDIRDYRLLEHFHHSLQCFRGGVVSEEEIKRLASLEKELLISPEYFVWLQKKYPQISKVELLPRWGTFSNEMNDFRYDAVLHLNGVKQSGKMSPPKGCFRYLNSRVTSKNERGYSVEELRGWCKEKGLFPKIHLDLESPFHYLIAPSPEGEESFIDYPLPKKSDRGDFANQPMTQSRAEEGRFVERLKVGIASSLPDFMIPTAWVRLATFPLTSNGKVDYQSLPEPVFSSKENYLPPIGEREKRLAEIWGEVLGIDSGKIGRNERFFSLGGDSIGAIRIGRKIGDEWGTLVKMQAILQNDTIETFVQYLDQKSDQDSAPVLIEKRTSERGPLSFGQQSLLFIDAFEGGSAVYNIPLFFRLIPDADKGRLKRAFEGVLLRHEVLRSVVVKEQTGERAQEVKNYPIPYREEEVKSKEELHLKLSKEASYLFNFETEYPLRIALYTLDKQRYLSILVHHTAFDGWSIPLLLEELEALYKGEVIPELPIQYRDYARWQKQELQGERLTPHLDYWKEKLEGFETLNLLTDFPRPLEVSYQGEEIPFALSQETSEKVRFLAQELGVSLYTLLLSAYFLMLRVYCHQDDLVIGTTFAGRHLPQTERLLGLFVNALPLRVKVDRKSSLKRFILEMGEQLAEAQDHQDLPFEKLVKGLDVQKDLSRHPIYQVLFEVDRFAIGSHDNAFLKSYTPSSLSSKVAKFDLSFQIDDSQHLLKGSVNYATALFGEKTIKGYIETYQVILNQLISVEDLDRPIQTLEYLTPERHQTLVETWNQTETDYPIDRSWAELFEEVVSRYGERVAVVDEETRLTYEELNKRVNQWAHFLKKRYSITPDTLIVVIIDRSLDLLLAMLAIFKTGGAYLPIDPALPKDRIKAILEECGALGILIEEKYLPLLEGGAVRDEEITVIDKVDVSEWRSDNLNLKISPSSLAYVIYTSGSTGRPKGAMVEYKGMINHLYIKVKDMGMTSDDRVAETATQSFDVSVWQFVSALMVGGTTVVFRGMAAWEPQGLLELMEKEKVTIFQTVPSHMYAILPVVESEEGKAHSLRSLRWMMINGEPLPEEICERWFNIYPEIPIINAYGPTECSDDVTHFKIYPETLGSTPKIMPIHGTLGNTKIYITNEDLKPVPLGAVGELMVGGVGVGRGYLNREDLTAEKFVPNPFPKGTIRKGYNERLYHTGDLVRYLQDGQIEYISRKDFQVKIRGFRIELGEIEEALSSHEEVSQSVVLAQTYGEEGHKHLIGYYVSPEPLEAQELESYLQSKLPSYMVPTALVHLYELPLTINGKLDRKKLPKPELKGALDYLPPRTPLEKEVCIIWGELLGIEGEKVGIQDDFFRLGGDSIVSIQLVSRLRQKLGVEVSVREIFTQKTIQNLIDNLPKKVSTPVKEEQGILEGTFDLLPIQDWFLNVPFKNPHHWNQSFLIRTPPLEVKRLQQAVIDLVNYHDAFRLRFQGKTQTYSDDFTLPFKTYDVSKGKDLSSLLTKWQSCFDFEKGPIAICAYLHGFKDGSARIFFAFHHLIVDTVSWRILKEDLEILYYGKPLGKKGTSYRQWVETVNALDLKGEWKRVPKEDPLPPETETLFSETFNLSEGETTALLMECGKGYHTEINDLLLAALAMSLPMLTGSDESLITLEGHGREGEGLSVDLSRTLGWFTTLYPVSLRNRKEVGITIQGVKEALRQVPNRGMGYRGKLPSISFNYLGQFDRGQSVGKWVITDEESGKAIGEGNQSPHTVDILGWVLEGRLKFVIEGYLSEKKVSCFASHFKESLSSIIAHTKTLKRSYLTPSDVDGIVDQSLLDTLQKEREVEGVYGANSLQKGFIYHGLKREADDDAYIVQLLWSYQRSLDPKRLKQAWEIAQQTFPPLRMRFYWGEKLLQVVDKQGTVDFRCIPFDDQIEARDRKEGYDLEKGPLFRVYLIKEEGKGDRLMLSNHHAILDGWSNGILLTFVHEVYQQLERGEIPAPTVQRSYTDAQRHLQHPREGSLDYWKKEVAAITERPQLNHLTLEGKSIDEHQVVTDPQSAQLTFKGKCYDRLKRRCQDLGVTLNGAVQYVWHKVLSVYGNSDQTCVGTVTSGRGLPIHGIERSVGLYINTLPLVVDHSGSMNISEHLQTIQRKIHEINERSGTDLSALHKKGERLFATLFVFENYPEQKQGEIEVTFEKAVEKLDYPLGVVVYEESDYLLFKLQYGGELFSKEVIRRFLSLVETLLSQIGEGCEAFEFLNNKERETVLDLGRHTDTTLPLEQTIPEAFQKRVEKSPEKRALSYKNRTFTYRELDEKSNQLAHYLIKVWKVKPGELIPFALERSDWAILTILGILKAGGIYVPLDPTYPKERIDYILDDIGKSRLIDETFDWNLEGYSKTSPKVPLNSRDLAYVIYTSGSTGRPKGVMIEHRGVVNLAHHLTERYRLEGEEKILLFANPVFDASVEQITLALFNGYELVIPERDLLLDRERLYPFLNKHHITHLHVPPPFLSQIEGERLPDLKRVISGGDVLTAEMVARLGENSAHFEIMNEYGPTETTITATTQEVKGGNPPIGKGVANSVTYVLDRDLKPLPIGAIGELCIGGVGVARGYLNQPELTDKRFIPSPFKKGERLYRTGDLVYYDSAGTLFFVGRKDFQVKIRGYRIECGEVEAALLSIPEVKEGVVTCLEKKELVAYYVAERPLSSEHLIASLQKILPSYMVPHHYLFLKQLPLNPSGKVARSSLPLPERGLKKRLARPQTPMEKEMCTIWEDLLGEKVGIDDDFFLLGGDSIITIQLVSRLRKRLGLNISVKEVFKERTVARLTALLKQGKREKLEIQREEGILKGACSQLPIQKWFFDQSFSSPEHWNQSFLIQTPPLDPKKVKEAAKKLLEHHDALRLRFKNGEPFYTDKTPFIFHTLDVTKVEDLQETLTRWQSGFDLEKGPLFSVGYLHGYSDGSCRIHIACHHLVIDTVSWRILTEDFQTLYEGGALERKGSSYRQWGKRVQAHKGWKASPFEEEVIPLAKEKKISRYEIKLGPKETGLLLRKSHQAYQTEINDLLLAALALALPSITGKQNHSITLEGHGREAIDPTIDLSRTVGWFTTQYPFSLTAQEGTGETIKGVKEALRKIPDHGLGYEGVLPSIGFNYLGQFEKDPAQGKWAITDEPSGMMVAPENLHPRLIDINGWVIKDRLTFTFEGAVALALLKTVAQTFKETLLKVITHATSQKKGELTPSDIDGVLSQTPLDRIQKQKEIEQVYLANSLQQGFIYQALRSSETDDAYIVQQIGRYPLSLNISHFKKAWVLAQKRFAPLRLHFDWEETPVQIIEKEGALDWTFIDLEKGKKGIEEVQKDDREKKYDLLKAPLFRLYLMRESSQSYSLLFSTHHAILDGWSLPLLFDWVHQTYQALERGEEVNVETERTYLDASHYLQEHAKDHLEEWKQKVEAIQDRPDLSGVCLKQVNLYTYREVKQPASLTLEIGGEIYQSIKGVCQKEGVTLNSVAQYAWHHLLSVYGNASQTVTGTVISGRELPIDGIETAIGLYIHTLPLIVDHRDEVSYSEKLREVQQEIVDLQTKRGVSLSSLQKEGERLFATLFVFDNYPHPQKEGGLPVVFEDSIEKLDYPLGVVASEGEGKLLFKIQYAEELFDRQTIQNFLTFIQELIQEMGAHPDALTQTPISNSKRKREKAAPSYPRKESIYTPPQSKLEQALCNIFGKVLGIDPQTIGIEDDFFRLGGDSISSIQLLSQIRQTLHLPITVDAIFTQRTVGNLARYLKAQEECQASTEIKREEGELVGTFNLLPIQEWFFEQNFEVPSHWNQSFVIQTPPLDPNRLEKALDQLALHHDAFRLRFKGERQTYSKGKERALLFYVVDAIPTGGLDLFFTKQHKGFDLESGPLAAVTYLKTPDGGKIHFSLHHLIVDAVSWRILTEDLQSLYEGKTLGKKGSSYRQWVEAVENLPTPNWGEIPSIPPFKKQNGPIVTEEFCLKEDKTGELLTKSREAYHADMNDLLLAALARALPILTQEKENLITLEGHGREEIDPTLDLSRTLGWFTTLYPVFLIDHPSCSQTIKETKERLRTIPQKGIGYKGPLSPIRFNYLGQLDRGKKVEEEWKITDETFGEGVSPQNHPTATIDINGWVVDGVLKFTIEGSFPWKVIKSFSDRFHSSLLEVIETAASEAYPLLTPSDIDKIISGDTLDRLQEQGEVEGVYRASSLQQGFISHFLRHGEEDDAYIVQLMGRYTKPIDPFILKEAWAMAHATFPSLRLRFDWEEELVQVIDKVQPLDWRLTHEDIPLIQQRDREERYDLAQGPLFRLYLTEDREGNHHFLFSNHHAILDGWSLPLLFNYVHALYDQIERGETVSLKPQLSYLQGQAYLQQHREDHLAYWKAEVAQIEDPADLSPLSLSKTNLFNYRKIEKPSKVERSIEGKLYHELRTLCLKEGVTLSTIAQYLWHQVLRLYGNGEQTVVGTVISGRDLPIEGIEESVGLYINTLPLIFNHHPEASLSTNLQKMQQKIQGLNSHATSDLGSLHEGQTSLFFNLFIFENYPEPSQDIGPTLELEQAIEKLDYPLGVHVSEGKESLTFQIHYAGELFSSTLIKHFLDLIVHLAKQLPSGKMVDYVPPKSKELIDQWNQTKTPFSSQKTIHSLFEEQAVRTPHHPATLFKGETLSYQTVNKRANQLAHFLKEEWGVERGSLVALCLDRCEEMVIALLAILKAGGAYLPIDPTYPEERIHSLLEESHPVGGIIHSQYRKKLSSLPLFAIDKEGERLASQSSDNLGEGESQDLAYVLYTSGTTGRPKGVMVEHRGIINRIEWMNRYTPLSPEDKVLQKTPYTFDVSVWEFFWPHWYGATLVIAEPEAHKDPEKLIDLIEKEGITVCHFVPSMLTLFHEALSTRTGTARLGLKHLFCSGESLPSEEVSRFYTLFPQGKIHNLYGPTEASIDVSFYSPKQGEEVYIGKPIANTFFEVLDPLQNPLPVGAIGELYIGGIGLAKGYLGQKLLTEKRFIVREGKRLYRTGDLVRWSEEGNLDYLGRCDSQIKLNGQRIELGEIESYLASYPPIQQGVVALKEGVLVGYYMGGEKVDQKKIQAYLLQYLPEYMVPRVWVFISSLPLTPSGKLDRKALPLPQYQHAISKAPSSPIEYQLQAVWGQLLNLPKHHIGVEDNFFALGGSSISAIRLVGHLNREFATSLKVSDLYAHPTLASLAHKMEERRGERGLLVSLNKEKKECPSLFMVHPGAGGCEVYASLANHLEGEYTCYGIDSYNLYAEEKLETVEALADHYLKEISRLGPQEEYHLLGWSLGGLIALEMGVILESKGVKNLQICLLDTTLEDRQLSQLREKIPLKAIQDDYSLFASKQGYDPSYIDAVLKNLPLEHQMLKHPLSGKLMHAKIVLFKAYLKDETFHAPGYEALFEHITSLPYNHIDRVVEELDQLLVVPCREASHHSILKEETLIQSYLSTRDMTLC</sequence>
<dbReference type="InterPro" id="IPR010071">
    <property type="entry name" value="AA_adenyl_dom"/>
</dbReference>
<feature type="region of interest" description="Disordered" evidence="5">
    <location>
        <begin position="4233"/>
        <end position="4258"/>
    </location>
</feature>
<dbReference type="InterPro" id="IPR009081">
    <property type="entry name" value="PP-bd_ACP"/>
</dbReference>
<feature type="domain" description="Carrier" evidence="6">
    <location>
        <begin position="5696"/>
        <end position="5773"/>
    </location>
</feature>
<evidence type="ECO:0000259" key="6">
    <source>
        <dbReference type="PROSITE" id="PS50075"/>
    </source>
</evidence>
<dbReference type="PROSITE" id="PS00012">
    <property type="entry name" value="PHOSPHOPANTETHEINE"/>
    <property type="match status" value="5"/>
</dbReference>
<comment type="caution">
    <text evidence="7">The sequence shown here is derived from an EMBL/GenBank/DDBJ whole genome shotgun (WGS) entry which is preliminary data.</text>
</comment>
<dbReference type="InterPro" id="IPR020806">
    <property type="entry name" value="PKS_PP-bd"/>
</dbReference>
<dbReference type="NCBIfam" id="TIGR01733">
    <property type="entry name" value="AA-adenyl-dom"/>
    <property type="match status" value="4"/>
</dbReference>
<comment type="cofactor">
    <cofactor evidence="1">
        <name>pantetheine 4'-phosphate</name>
        <dbReference type="ChEBI" id="CHEBI:47942"/>
    </cofactor>
</comment>
<evidence type="ECO:0000313" key="8">
    <source>
        <dbReference type="Proteomes" id="UP001194714"/>
    </source>
</evidence>
<organism evidence="7 8">
    <name type="scientific">Candidatus Neptunichlamydia vexilliferae</name>
    <dbReference type="NCBI Taxonomy" id="1651774"/>
    <lineage>
        <taxon>Bacteria</taxon>
        <taxon>Pseudomonadati</taxon>
        <taxon>Chlamydiota</taxon>
        <taxon>Chlamydiia</taxon>
        <taxon>Parachlamydiales</taxon>
        <taxon>Simkaniaceae</taxon>
        <taxon>Candidatus Neptunichlamydia</taxon>
    </lineage>
</organism>
<dbReference type="Gene3D" id="3.40.50.150">
    <property type="entry name" value="Vaccinia Virus protein VP39"/>
    <property type="match status" value="1"/>
</dbReference>
<dbReference type="InterPro" id="IPR010060">
    <property type="entry name" value="NRPS_synth"/>
</dbReference>
<dbReference type="InterPro" id="IPR000873">
    <property type="entry name" value="AMP-dep_synth/lig_dom"/>
</dbReference>
<dbReference type="PANTHER" id="PTHR45527">
    <property type="entry name" value="NONRIBOSOMAL PEPTIDE SYNTHETASE"/>
    <property type="match status" value="1"/>
</dbReference>
<dbReference type="Pfam" id="PF00668">
    <property type="entry name" value="Condensation"/>
    <property type="match status" value="7"/>
</dbReference>
<dbReference type="Gene3D" id="3.40.50.1820">
    <property type="entry name" value="alpha/beta hydrolase"/>
    <property type="match status" value="1"/>
</dbReference>
<evidence type="ECO:0000256" key="1">
    <source>
        <dbReference type="ARBA" id="ARBA00001957"/>
    </source>
</evidence>
<evidence type="ECO:0000256" key="2">
    <source>
        <dbReference type="ARBA" id="ARBA00022450"/>
    </source>
</evidence>
<keyword evidence="2" id="KW-0596">Phosphopantetheine</keyword>
<dbReference type="InterPro" id="IPR006162">
    <property type="entry name" value="Ppantetheine_attach_site"/>
</dbReference>
<feature type="domain" description="Carrier" evidence="6">
    <location>
        <begin position="1903"/>
        <end position="1980"/>
    </location>
</feature>
<proteinExistence type="predicted"/>
<dbReference type="PANTHER" id="PTHR45527:SF1">
    <property type="entry name" value="FATTY ACID SYNTHASE"/>
    <property type="match status" value="1"/>
</dbReference>
<dbReference type="InterPro" id="IPR036736">
    <property type="entry name" value="ACP-like_sf"/>
</dbReference>
<dbReference type="Pfam" id="PF08242">
    <property type="entry name" value="Methyltransf_12"/>
    <property type="match status" value="1"/>
</dbReference>
<dbReference type="EMBL" id="JAAEJV010000026">
    <property type="protein sequence ID" value="MBF5059532.1"/>
    <property type="molecule type" value="Genomic_DNA"/>
</dbReference>
<dbReference type="Gene3D" id="2.30.38.10">
    <property type="entry name" value="Luciferase, Domain 3"/>
    <property type="match status" value="2"/>
</dbReference>
<dbReference type="InterPro" id="IPR045851">
    <property type="entry name" value="AMP-bd_C_sf"/>
</dbReference>
<dbReference type="InterPro" id="IPR029058">
    <property type="entry name" value="AB_hydrolase_fold"/>
</dbReference>
<dbReference type="InterPro" id="IPR020845">
    <property type="entry name" value="AMP-binding_CS"/>
</dbReference>
<dbReference type="NCBIfam" id="TIGR01720">
    <property type="entry name" value="NRPS-para261"/>
    <property type="match status" value="1"/>
</dbReference>
<dbReference type="NCBIfam" id="NF003417">
    <property type="entry name" value="PRK04813.1"/>
    <property type="match status" value="5"/>
</dbReference>
<dbReference type="Pfam" id="PF00501">
    <property type="entry name" value="AMP-binding"/>
    <property type="match status" value="4"/>
</dbReference>
<dbReference type="Pfam" id="PF13193">
    <property type="entry name" value="AMP-binding_C"/>
    <property type="match status" value="2"/>
</dbReference>
<dbReference type="Gene3D" id="3.40.50.980">
    <property type="match status" value="4"/>
</dbReference>
<dbReference type="SUPFAM" id="SSF47336">
    <property type="entry name" value="ACP-like"/>
    <property type="match status" value="5"/>
</dbReference>
<dbReference type="SUPFAM" id="SSF56801">
    <property type="entry name" value="Acetyl-CoA synthetase-like"/>
    <property type="match status" value="4"/>
</dbReference>
<dbReference type="Gene3D" id="1.10.1200.10">
    <property type="entry name" value="ACP-like"/>
    <property type="match status" value="4"/>
</dbReference>
<reference evidence="7 8" key="1">
    <citation type="submission" date="2020-01" db="EMBL/GenBank/DDBJ databases">
        <title>Draft genome sequence of Cand. Neptunochlamydia vexilliferae K9.</title>
        <authorList>
            <person name="Schulz F."/>
            <person name="Koestlbacher S."/>
            <person name="Wascher F."/>
            <person name="Pizzetti I."/>
            <person name="Horn M."/>
        </authorList>
    </citation>
    <scope>NUCLEOTIDE SEQUENCE [LARGE SCALE GENOMIC DNA]</scope>
    <source>
        <strain evidence="7 8">K9</strain>
    </source>
</reference>
<dbReference type="InterPro" id="IPR001242">
    <property type="entry name" value="Condensation_dom"/>
</dbReference>
<dbReference type="Proteomes" id="UP001194714">
    <property type="component" value="Unassembled WGS sequence"/>
</dbReference>
<dbReference type="CDD" id="cd19531">
    <property type="entry name" value="LCL_NRPS-like"/>
    <property type="match status" value="1"/>
</dbReference>
<dbReference type="InterPro" id="IPR001031">
    <property type="entry name" value="Thioesterase"/>
</dbReference>
<gene>
    <name evidence="7" type="ORF">NEPTK9_001046</name>
</gene>
<dbReference type="InterPro" id="IPR042099">
    <property type="entry name" value="ANL_N_sf"/>
</dbReference>
<feature type="domain" description="Carrier" evidence="6">
    <location>
        <begin position="3316"/>
        <end position="3390"/>
    </location>
</feature>
<protein>
    <recommendedName>
        <fullName evidence="6">Carrier domain-containing protein</fullName>
    </recommendedName>
</protein>
<evidence type="ECO:0000256" key="3">
    <source>
        <dbReference type="ARBA" id="ARBA00022553"/>
    </source>
</evidence>
<dbReference type="SUPFAM" id="SSF52777">
    <property type="entry name" value="CoA-dependent acyltransferases"/>
    <property type="match status" value="14"/>
</dbReference>
<dbReference type="PROSITE" id="PS50075">
    <property type="entry name" value="CARRIER"/>
    <property type="match status" value="5"/>
</dbReference>
<dbReference type="SMART" id="SM00823">
    <property type="entry name" value="PKS_PP"/>
    <property type="match status" value="5"/>
</dbReference>
<dbReference type="PROSITE" id="PS00455">
    <property type="entry name" value="AMP_BINDING"/>
    <property type="match status" value="4"/>
</dbReference>
<dbReference type="InterPro" id="IPR023213">
    <property type="entry name" value="CAT-like_dom_sf"/>
</dbReference>
<dbReference type="Pfam" id="PF00975">
    <property type="entry name" value="Thioesterase"/>
    <property type="match status" value="1"/>
</dbReference>
<dbReference type="Gene3D" id="3.30.559.30">
    <property type="entry name" value="Nonribosomal peptide synthetase, condensation domain"/>
    <property type="match status" value="7"/>
</dbReference>
<keyword evidence="3" id="KW-0597">Phosphoprotein</keyword>
<evidence type="ECO:0000256" key="5">
    <source>
        <dbReference type="SAM" id="MobiDB-lite"/>
    </source>
</evidence>
<feature type="domain" description="Carrier" evidence="6">
    <location>
        <begin position="840"/>
        <end position="917"/>
    </location>
</feature>
<dbReference type="Gene3D" id="3.40.50.12780">
    <property type="entry name" value="N-terminal domain of ligase-like"/>
    <property type="match status" value="2"/>
</dbReference>
<feature type="domain" description="Carrier" evidence="6">
    <location>
        <begin position="4261"/>
        <end position="4338"/>
    </location>
</feature>
<dbReference type="Gene3D" id="3.30.559.10">
    <property type="entry name" value="Chloramphenicol acetyltransferase-like domain"/>
    <property type="match status" value="7"/>
</dbReference>
<dbReference type="SMART" id="SM01294">
    <property type="entry name" value="PKS_PP_betabranch"/>
    <property type="match status" value="1"/>
</dbReference>
<name>A0ABS0AZI1_9BACT</name>
<dbReference type="InterPro" id="IPR013217">
    <property type="entry name" value="Methyltransf_12"/>
</dbReference>
<accession>A0ABS0AZI1</accession>
<dbReference type="SUPFAM" id="SSF53335">
    <property type="entry name" value="S-adenosyl-L-methionine-dependent methyltransferases"/>
    <property type="match status" value="1"/>
</dbReference>
<dbReference type="Pfam" id="PF00550">
    <property type="entry name" value="PP-binding"/>
    <property type="match status" value="5"/>
</dbReference>
<keyword evidence="8" id="KW-1185">Reference proteome</keyword>
<dbReference type="SUPFAM" id="SSF53474">
    <property type="entry name" value="alpha/beta-Hydrolases"/>
    <property type="match status" value="1"/>
</dbReference>
<evidence type="ECO:0000313" key="7">
    <source>
        <dbReference type="EMBL" id="MBF5059532.1"/>
    </source>
</evidence>
<dbReference type="InterPro" id="IPR029063">
    <property type="entry name" value="SAM-dependent_MTases_sf"/>
</dbReference>
<dbReference type="CDD" id="cd05930">
    <property type="entry name" value="A_NRPS"/>
    <property type="match status" value="4"/>
</dbReference>
<keyword evidence="4" id="KW-0677">Repeat</keyword>